<dbReference type="InterPro" id="IPR004860">
    <property type="entry name" value="LAGLIDADG_dom"/>
</dbReference>
<dbReference type="PANTHER" id="PTHR36181">
    <property type="entry name" value="INTRON-ENCODED ENDONUCLEASE AI3-RELATED"/>
    <property type="match status" value="1"/>
</dbReference>
<sequence length="334" mass="38167">MLILFSVFDKFNLNTTKYLDYLNLKKAFFTYQSKKESHLTPKELTDSILDLKGTMNTKRVQTDMPVDHKLTITKDWLLGYIEGDGSFSLERKYLNAIFSLAGTGEQLLLFNKIKEFLVNELFKDKYSLFKLGLGKAILIIKGKIGIDLEVSESVNHKSSLALRINNLKILNNYLIPYLDSMTFMTKKGLDYQDFKLICMAIYKGAEASEYIKELILKLSYTMNNYRLSTYDGKVELISESERNLIANATPFKEYLSDGRVKNLISNEITSNPNSCIYEVITPDKGVLLVETLGEVISLVKGKSNMKLAGDQLEVNGYLIKRQPIFSNEIRMERV</sequence>
<keyword evidence="2" id="KW-0255">Endonuclease</keyword>
<dbReference type="SUPFAM" id="SSF55608">
    <property type="entry name" value="Homing endonucleases"/>
    <property type="match status" value="2"/>
</dbReference>
<dbReference type="GO" id="GO:0004519">
    <property type="term" value="F:endonuclease activity"/>
    <property type="evidence" value="ECO:0007669"/>
    <property type="project" value="UniProtKB-KW"/>
</dbReference>
<name>A0A3S8V269_9PEZI</name>
<evidence type="ECO:0000313" key="2">
    <source>
        <dbReference type="EMBL" id="AZL93777.1"/>
    </source>
</evidence>
<dbReference type="Gene3D" id="3.10.28.10">
    <property type="entry name" value="Homing endonucleases"/>
    <property type="match status" value="2"/>
</dbReference>
<feature type="domain" description="Homing endonuclease LAGLIDADG" evidence="1">
    <location>
        <begin position="155"/>
        <end position="197"/>
    </location>
</feature>
<dbReference type="InterPro" id="IPR027434">
    <property type="entry name" value="Homing_endonucl"/>
</dbReference>
<keyword evidence="2" id="KW-0540">Nuclease</keyword>
<geneLocation type="mitochondrion" evidence="2"/>
<dbReference type="InterPro" id="IPR051289">
    <property type="entry name" value="LAGLIDADG_Endonuclease"/>
</dbReference>
<reference evidence="2" key="1">
    <citation type="journal article" date="2018" name="Sci. Rep.">
        <title>The mitochondrial genome of Endoconidiophora resinifera is intron rich. .</title>
        <authorList>
            <person name="Zubaer A."/>
            <person name="Wai A."/>
            <person name="Hausner G."/>
        </authorList>
    </citation>
    <scope>NUCLEOTIDE SEQUENCE</scope>
    <source>
        <strain evidence="2">WIN</strain>
    </source>
</reference>
<organism evidence="2">
    <name type="scientific">Endoconidiophora resinifera</name>
    <dbReference type="NCBI Taxonomy" id="1580851"/>
    <lineage>
        <taxon>Eukaryota</taxon>
        <taxon>Fungi</taxon>
        <taxon>Dikarya</taxon>
        <taxon>Ascomycota</taxon>
        <taxon>Pezizomycotina</taxon>
        <taxon>Sordariomycetes</taxon>
        <taxon>Hypocreomycetidae</taxon>
        <taxon>Microascales</taxon>
        <taxon>Ceratocystidaceae</taxon>
        <taxon>Endoconidiophora</taxon>
    </lineage>
</organism>
<evidence type="ECO:0000259" key="1">
    <source>
        <dbReference type="Pfam" id="PF00961"/>
    </source>
</evidence>
<dbReference type="PANTHER" id="PTHR36181:SF2">
    <property type="entry name" value="INTRON-ENCODED ENDONUCLEASE AI3-RELATED"/>
    <property type="match status" value="1"/>
</dbReference>
<dbReference type="GO" id="GO:0005739">
    <property type="term" value="C:mitochondrion"/>
    <property type="evidence" value="ECO:0007669"/>
    <property type="project" value="UniProtKB-ARBA"/>
</dbReference>
<protein>
    <submittedName>
        <fullName evidence="2">LAGLIDADG homing endonuclease</fullName>
    </submittedName>
</protein>
<accession>A0A3S8V269</accession>
<dbReference type="EMBL" id="MK026449">
    <property type="protein sequence ID" value="AZL93777.1"/>
    <property type="molecule type" value="Genomic_DNA"/>
</dbReference>
<proteinExistence type="predicted"/>
<gene>
    <name evidence="2" type="primary">hegL</name>
</gene>
<dbReference type="AlphaFoldDB" id="A0A3S8V269"/>
<keyword evidence="2" id="KW-0496">Mitochondrion</keyword>
<dbReference type="Pfam" id="PF00961">
    <property type="entry name" value="LAGLIDADG_1"/>
    <property type="match status" value="1"/>
</dbReference>
<keyword evidence="2" id="KW-0378">Hydrolase</keyword>